<dbReference type="AlphaFoldDB" id="A0AAD7C6A4"/>
<proteinExistence type="predicted"/>
<sequence length="232" mass="25556">MPRRFLKKGAQPPKDTEKRPSTFTPDKAVYLRRPRCLATTKRESVAGIAVFPVFVGEWKAELGDLAQAQGQALYSSVQAAAIYQNCRSSQQLLTVAVAHGQAFPRLSYWAGEGSADRPQNGFRYPDGAISFFLMVFDAAQNHVLAAFEVTRDQLRTTSHLSFEPRAATVGDLVDWRARRVGKKRKAPGTKELNTRKKSKIEVVVAVQEDVSSAEEQEEEAADGAIYNGPASI</sequence>
<dbReference type="Proteomes" id="UP001221757">
    <property type="component" value="Unassembled WGS sequence"/>
</dbReference>
<protein>
    <submittedName>
        <fullName evidence="2">Uncharacterized protein</fullName>
    </submittedName>
</protein>
<accession>A0AAD7C6A4</accession>
<evidence type="ECO:0000313" key="3">
    <source>
        <dbReference type="Proteomes" id="UP001221757"/>
    </source>
</evidence>
<feature type="region of interest" description="Disordered" evidence="1">
    <location>
        <begin position="209"/>
        <end position="232"/>
    </location>
</feature>
<dbReference type="EMBL" id="JARKIE010000436">
    <property type="protein sequence ID" value="KAJ7640118.1"/>
    <property type="molecule type" value="Genomic_DNA"/>
</dbReference>
<feature type="compositionally biased region" description="Acidic residues" evidence="1">
    <location>
        <begin position="211"/>
        <end position="221"/>
    </location>
</feature>
<organism evidence="2 3">
    <name type="scientific">Mycena rosella</name>
    <name type="common">Pink bonnet</name>
    <name type="synonym">Agaricus rosellus</name>
    <dbReference type="NCBI Taxonomy" id="1033263"/>
    <lineage>
        <taxon>Eukaryota</taxon>
        <taxon>Fungi</taxon>
        <taxon>Dikarya</taxon>
        <taxon>Basidiomycota</taxon>
        <taxon>Agaricomycotina</taxon>
        <taxon>Agaricomycetes</taxon>
        <taxon>Agaricomycetidae</taxon>
        <taxon>Agaricales</taxon>
        <taxon>Marasmiineae</taxon>
        <taxon>Mycenaceae</taxon>
        <taxon>Mycena</taxon>
    </lineage>
</organism>
<reference evidence="2" key="1">
    <citation type="submission" date="2023-03" db="EMBL/GenBank/DDBJ databases">
        <title>Massive genome expansion in bonnet fungi (Mycena s.s.) driven by repeated elements and novel gene families across ecological guilds.</title>
        <authorList>
            <consortium name="Lawrence Berkeley National Laboratory"/>
            <person name="Harder C.B."/>
            <person name="Miyauchi S."/>
            <person name="Viragh M."/>
            <person name="Kuo A."/>
            <person name="Thoen E."/>
            <person name="Andreopoulos B."/>
            <person name="Lu D."/>
            <person name="Skrede I."/>
            <person name="Drula E."/>
            <person name="Henrissat B."/>
            <person name="Morin E."/>
            <person name="Kohler A."/>
            <person name="Barry K."/>
            <person name="LaButti K."/>
            <person name="Morin E."/>
            <person name="Salamov A."/>
            <person name="Lipzen A."/>
            <person name="Mereny Z."/>
            <person name="Hegedus B."/>
            <person name="Baldrian P."/>
            <person name="Stursova M."/>
            <person name="Weitz H."/>
            <person name="Taylor A."/>
            <person name="Grigoriev I.V."/>
            <person name="Nagy L.G."/>
            <person name="Martin F."/>
            <person name="Kauserud H."/>
        </authorList>
    </citation>
    <scope>NUCLEOTIDE SEQUENCE</scope>
    <source>
        <strain evidence="2">CBHHK067</strain>
    </source>
</reference>
<keyword evidence="3" id="KW-1185">Reference proteome</keyword>
<evidence type="ECO:0000313" key="2">
    <source>
        <dbReference type="EMBL" id="KAJ7640118.1"/>
    </source>
</evidence>
<evidence type="ECO:0000256" key="1">
    <source>
        <dbReference type="SAM" id="MobiDB-lite"/>
    </source>
</evidence>
<feature type="region of interest" description="Disordered" evidence="1">
    <location>
        <begin position="1"/>
        <end position="24"/>
    </location>
</feature>
<gene>
    <name evidence="2" type="ORF">B0H17DRAFT_1106020</name>
</gene>
<name>A0AAD7C6A4_MYCRO</name>
<comment type="caution">
    <text evidence="2">The sequence shown here is derived from an EMBL/GenBank/DDBJ whole genome shotgun (WGS) entry which is preliminary data.</text>
</comment>